<evidence type="ECO:0000313" key="3">
    <source>
        <dbReference type="EMBL" id="OMJ70545.1"/>
    </source>
</evidence>
<feature type="region of interest" description="Disordered" evidence="2">
    <location>
        <begin position="32"/>
        <end position="55"/>
    </location>
</feature>
<evidence type="ECO:0000256" key="1">
    <source>
        <dbReference type="SAM" id="Coils"/>
    </source>
</evidence>
<gene>
    <name evidence="3" type="ORF">SteCoe_31447</name>
</gene>
<protein>
    <submittedName>
        <fullName evidence="3">Uncharacterized protein</fullName>
    </submittedName>
</protein>
<evidence type="ECO:0000313" key="4">
    <source>
        <dbReference type="Proteomes" id="UP000187209"/>
    </source>
</evidence>
<accession>A0A1R2B1H2</accession>
<name>A0A1R2B1H2_9CILI</name>
<keyword evidence="1" id="KW-0175">Coiled coil</keyword>
<dbReference type="AlphaFoldDB" id="A0A1R2B1H2"/>
<feature type="coiled-coil region" evidence="1">
    <location>
        <begin position="164"/>
        <end position="198"/>
    </location>
</feature>
<comment type="caution">
    <text evidence="3">The sequence shown here is derived from an EMBL/GenBank/DDBJ whole genome shotgun (WGS) entry which is preliminary data.</text>
</comment>
<proteinExistence type="predicted"/>
<keyword evidence="4" id="KW-1185">Reference proteome</keyword>
<evidence type="ECO:0000256" key="2">
    <source>
        <dbReference type="SAM" id="MobiDB-lite"/>
    </source>
</evidence>
<dbReference type="Proteomes" id="UP000187209">
    <property type="component" value="Unassembled WGS sequence"/>
</dbReference>
<organism evidence="3 4">
    <name type="scientific">Stentor coeruleus</name>
    <dbReference type="NCBI Taxonomy" id="5963"/>
    <lineage>
        <taxon>Eukaryota</taxon>
        <taxon>Sar</taxon>
        <taxon>Alveolata</taxon>
        <taxon>Ciliophora</taxon>
        <taxon>Postciliodesmatophora</taxon>
        <taxon>Heterotrichea</taxon>
        <taxon>Heterotrichida</taxon>
        <taxon>Stentoridae</taxon>
        <taxon>Stentor</taxon>
    </lineage>
</organism>
<reference evidence="3 4" key="1">
    <citation type="submission" date="2016-11" db="EMBL/GenBank/DDBJ databases">
        <title>The macronuclear genome of Stentor coeruleus: a giant cell with tiny introns.</title>
        <authorList>
            <person name="Slabodnick M."/>
            <person name="Ruby J.G."/>
            <person name="Reiff S.B."/>
            <person name="Swart E.C."/>
            <person name="Gosai S."/>
            <person name="Prabakaran S."/>
            <person name="Witkowska E."/>
            <person name="Larue G.E."/>
            <person name="Fisher S."/>
            <person name="Freeman R.M."/>
            <person name="Gunawardena J."/>
            <person name="Chu W."/>
            <person name="Stover N.A."/>
            <person name="Gregory B.D."/>
            <person name="Nowacki M."/>
            <person name="Derisi J."/>
            <person name="Roy S.W."/>
            <person name="Marshall W.F."/>
            <person name="Sood P."/>
        </authorList>
    </citation>
    <scope>NUCLEOTIDE SEQUENCE [LARGE SCALE GENOMIC DNA]</scope>
    <source>
        <strain evidence="3">WM001</strain>
    </source>
</reference>
<dbReference type="EMBL" id="MPUH01001077">
    <property type="protein sequence ID" value="OMJ70545.1"/>
    <property type="molecule type" value="Genomic_DNA"/>
</dbReference>
<sequence>MSKEIEYDKVFFIPKLTVREILSSEFKSQDQDESSEVKSVMHRRNSATKGKQMMDIKRKSQELNFRLHSLENRIRYIENEQIRAQKNVWLARQKYSKINQIRQTADSEKRLNATAKEIKIKEFLENKEKISNDKSNQKQRIILQREKLLKKNKLIKQEMKSNIIMAEAERLKRKQEEIEILQRKNKEILNSSKEFSEKKKVRTNSQKAVKENEYFRRMQDEIDYQRQALDKIKSLERLEEILLEQRKTADILETLDSELLCIPVSPLNITSKISLF</sequence>